<feature type="region of interest" description="Disordered" evidence="1">
    <location>
        <begin position="1"/>
        <end position="21"/>
    </location>
</feature>
<name>A0A0P0V5K8_ORYSJ</name>
<reference evidence="2 3" key="3">
    <citation type="journal article" date="2013" name="Rice">
        <title>Improvement of the Oryza sativa Nipponbare reference genome using next generation sequence and optical map data.</title>
        <authorList>
            <person name="Kawahara Y."/>
            <person name="de la Bastide M."/>
            <person name="Hamilton J.P."/>
            <person name="Kanamori H."/>
            <person name="McCombie W.R."/>
            <person name="Ouyang S."/>
            <person name="Schwartz D.C."/>
            <person name="Tanaka T."/>
            <person name="Wu J."/>
            <person name="Zhou S."/>
            <person name="Childs K.L."/>
            <person name="Davidson R.M."/>
            <person name="Lin H."/>
            <person name="Quesada-Ocampo L."/>
            <person name="Vaillancourt B."/>
            <person name="Sakai H."/>
            <person name="Lee S.S."/>
            <person name="Kim J."/>
            <person name="Numa H."/>
            <person name="Itoh T."/>
            <person name="Buell C.R."/>
            <person name="Matsumoto T."/>
        </authorList>
    </citation>
    <scope>NUCLEOTIDE SEQUENCE [LARGE SCALE GENOMIC DNA]</scope>
    <source>
        <strain evidence="3">cv. Nipponbare</strain>
    </source>
</reference>
<reference evidence="3" key="1">
    <citation type="journal article" date="2005" name="Nature">
        <title>The map-based sequence of the rice genome.</title>
        <authorList>
            <consortium name="International rice genome sequencing project (IRGSP)"/>
            <person name="Matsumoto T."/>
            <person name="Wu J."/>
            <person name="Kanamori H."/>
            <person name="Katayose Y."/>
            <person name="Fujisawa M."/>
            <person name="Namiki N."/>
            <person name="Mizuno H."/>
            <person name="Yamamoto K."/>
            <person name="Antonio B.A."/>
            <person name="Baba T."/>
            <person name="Sakata K."/>
            <person name="Nagamura Y."/>
            <person name="Aoki H."/>
            <person name="Arikawa K."/>
            <person name="Arita K."/>
            <person name="Bito T."/>
            <person name="Chiden Y."/>
            <person name="Fujitsuka N."/>
            <person name="Fukunaka R."/>
            <person name="Hamada M."/>
            <person name="Harada C."/>
            <person name="Hayashi A."/>
            <person name="Hijishita S."/>
            <person name="Honda M."/>
            <person name="Hosokawa S."/>
            <person name="Ichikawa Y."/>
            <person name="Idonuma A."/>
            <person name="Iijima M."/>
            <person name="Ikeda M."/>
            <person name="Ikeno M."/>
            <person name="Ito K."/>
            <person name="Ito S."/>
            <person name="Ito T."/>
            <person name="Ito Y."/>
            <person name="Ito Y."/>
            <person name="Iwabuchi A."/>
            <person name="Kamiya K."/>
            <person name="Karasawa W."/>
            <person name="Kurita K."/>
            <person name="Katagiri S."/>
            <person name="Kikuta A."/>
            <person name="Kobayashi H."/>
            <person name="Kobayashi N."/>
            <person name="Machita K."/>
            <person name="Maehara T."/>
            <person name="Masukawa M."/>
            <person name="Mizubayashi T."/>
            <person name="Mukai Y."/>
            <person name="Nagasaki H."/>
            <person name="Nagata Y."/>
            <person name="Naito S."/>
            <person name="Nakashima M."/>
            <person name="Nakama Y."/>
            <person name="Nakamichi Y."/>
            <person name="Nakamura M."/>
            <person name="Meguro A."/>
            <person name="Negishi M."/>
            <person name="Ohta I."/>
            <person name="Ohta T."/>
            <person name="Okamoto M."/>
            <person name="Ono N."/>
            <person name="Saji S."/>
            <person name="Sakaguchi M."/>
            <person name="Sakai K."/>
            <person name="Shibata M."/>
            <person name="Shimokawa T."/>
            <person name="Song J."/>
            <person name="Takazaki Y."/>
            <person name="Terasawa K."/>
            <person name="Tsugane M."/>
            <person name="Tsuji K."/>
            <person name="Ueda S."/>
            <person name="Waki K."/>
            <person name="Yamagata H."/>
            <person name="Yamamoto M."/>
            <person name="Yamamoto S."/>
            <person name="Yamane H."/>
            <person name="Yoshiki S."/>
            <person name="Yoshihara R."/>
            <person name="Yukawa K."/>
            <person name="Zhong H."/>
            <person name="Yano M."/>
            <person name="Yuan Q."/>
            <person name="Ouyang S."/>
            <person name="Liu J."/>
            <person name="Jones K.M."/>
            <person name="Gansberger K."/>
            <person name="Moffat K."/>
            <person name="Hill J."/>
            <person name="Bera J."/>
            <person name="Fadrosh D."/>
            <person name="Jin S."/>
            <person name="Johri S."/>
            <person name="Kim M."/>
            <person name="Overton L."/>
            <person name="Reardon M."/>
            <person name="Tsitrin T."/>
            <person name="Vuong H."/>
            <person name="Weaver B."/>
            <person name="Ciecko A."/>
            <person name="Tallon L."/>
            <person name="Jackson J."/>
            <person name="Pai G."/>
            <person name="Aken S.V."/>
            <person name="Utterback T."/>
            <person name="Reidmuller S."/>
            <person name="Feldblyum T."/>
            <person name="Hsiao J."/>
            <person name="Zismann V."/>
            <person name="Iobst S."/>
            <person name="de Vazeille A.R."/>
            <person name="Buell C.R."/>
            <person name="Ying K."/>
            <person name="Li Y."/>
            <person name="Lu T."/>
            <person name="Huang Y."/>
            <person name="Zhao Q."/>
            <person name="Feng Q."/>
            <person name="Zhang L."/>
            <person name="Zhu J."/>
            <person name="Weng Q."/>
            <person name="Mu J."/>
            <person name="Lu Y."/>
            <person name="Fan D."/>
            <person name="Liu Y."/>
            <person name="Guan J."/>
            <person name="Zhang Y."/>
            <person name="Yu S."/>
            <person name="Liu X."/>
            <person name="Zhang Y."/>
            <person name="Hong G."/>
            <person name="Han B."/>
            <person name="Choisne N."/>
            <person name="Demange N."/>
            <person name="Orjeda G."/>
            <person name="Samain S."/>
            <person name="Cattolico L."/>
            <person name="Pelletier E."/>
            <person name="Couloux A."/>
            <person name="Segurens B."/>
            <person name="Wincker P."/>
            <person name="D'Hont A."/>
            <person name="Scarpelli C."/>
            <person name="Weissenbach J."/>
            <person name="Salanoubat M."/>
            <person name="Quetier F."/>
            <person name="Yu Y."/>
            <person name="Kim H.R."/>
            <person name="Rambo T."/>
            <person name="Currie J."/>
            <person name="Collura K."/>
            <person name="Luo M."/>
            <person name="Yang T."/>
            <person name="Ammiraju J.S.S."/>
            <person name="Engler F."/>
            <person name="Soderlund C."/>
            <person name="Wing R.A."/>
            <person name="Palmer L.E."/>
            <person name="de la Bastide M."/>
            <person name="Spiegel L."/>
            <person name="Nascimento L."/>
            <person name="Zutavern T."/>
            <person name="O'Shaughnessy A."/>
            <person name="Dike S."/>
            <person name="Dedhia N."/>
            <person name="Preston R."/>
            <person name="Balija V."/>
            <person name="McCombie W.R."/>
            <person name="Chow T."/>
            <person name="Chen H."/>
            <person name="Chung M."/>
            <person name="Chen C."/>
            <person name="Shaw J."/>
            <person name="Wu H."/>
            <person name="Hsiao K."/>
            <person name="Chao Y."/>
            <person name="Chu M."/>
            <person name="Cheng C."/>
            <person name="Hour A."/>
            <person name="Lee P."/>
            <person name="Lin S."/>
            <person name="Lin Y."/>
            <person name="Liou J."/>
            <person name="Liu S."/>
            <person name="Hsing Y."/>
            <person name="Raghuvanshi S."/>
            <person name="Mohanty A."/>
            <person name="Bharti A.K."/>
            <person name="Gaur A."/>
            <person name="Gupta V."/>
            <person name="Kumar D."/>
            <person name="Ravi V."/>
            <person name="Vij S."/>
            <person name="Kapur A."/>
            <person name="Khurana P."/>
            <person name="Khurana P."/>
            <person name="Khurana J.P."/>
            <person name="Tyagi A.K."/>
            <person name="Gaikwad K."/>
            <person name="Singh A."/>
            <person name="Dalal V."/>
            <person name="Srivastava S."/>
            <person name="Dixit A."/>
            <person name="Pal A.K."/>
            <person name="Ghazi I.A."/>
            <person name="Yadav M."/>
            <person name="Pandit A."/>
            <person name="Bhargava A."/>
            <person name="Sureshbabu K."/>
            <person name="Batra K."/>
            <person name="Sharma T.R."/>
            <person name="Mohapatra T."/>
            <person name="Singh N.K."/>
            <person name="Messing J."/>
            <person name="Nelson A.B."/>
            <person name="Fuks G."/>
            <person name="Kavchok S."/>
            <person name="Keizer G."/>
            <person name="Linton E."/>
            <person name="Llaca V."/>
            <person name="Song R."/>
            <person name="Tanyolac B."/>
            <person name="Young S."/>
            <person name="Ho-Il K."/>
            <person name="Hahn J.H."/>
            <person name="Sangsakoo G."/>
            <person name="Vanavichit A."/>
            <person name="de Mattos Luiz.A.T."/>
            <person name="Zimmer P.D."/>
            <person name="Malone G."/>
            <person name="Dellagostin O."/>
            <person name="de Oliveira A.C."/>
            <person name="Bevan M."/>
            <person name="Bancroft I."/>
            <person name="Minx P."/>
            <person name="Cordum H."/>
            <person name="Wilson R."/>
            <person name="Cheng Z."/>
            <person name="Jin W."/>
            <person name="Jiang J."/>
            <person name="Leong S.A."/>
            <person name="Iwama H."/>
            <person name="Gojobori T."/>
            <person name="Itoh T."/>
            <person name="Niimura Y."/>
            <person name="Fujii Y."/>
            <person name="Habara T."/>
            <person name="Sakai H."/>
            <person name="Sato Y."/>
            <person name="Wilson G."/>
            <person name="Kumar K."/>
            <person name="McCouch S."/>
            <person name="Juretic N."/>
            <person name="Hoen D."/>
            <person name="Wright S."/>
            <person name="Bruskiewich R."/>
            <person name="Bureau T."/>
            <person name="Miyao A."/>
            <person name="Hirochika H."/>
            <person name="Nishikawa T."/>
            <person name="Kadowaki K."/>
            <person name="Sugiura M."/>
            <person name="Burr B."/>
            <person name="Sasaki T."/>
        </authorList>
    </citation>
    <scope>NUCLEOTIDE SEQUENCE [LARGE SCALE GENOMIC DNA]</scope>
    <source>
        <strain evidence="3">cv. Nipponbare</strain>
    </source>
</reference>
<feature type="region of interest" description="Disordered" evidence="1">
    <location>
        <begin position="50"/>
        <end position="95"/>
    </location>
</feature>
<protein>
    <submittedName>
        <fullName evidence="2">Os01g0633050 protein</fullName>
    </submittedName>
</protein>
<evidence type="ECO:0000313" key="3">
    <source>
        <dbReference type="Proteomes" id="UP000059680"/>
    </source>
</evidence>
<dbReference type="InParanoid" id="A0A0P0V5K8"/>
<evidence type="ECO:0000313" key="2">
    <source>
        <dbReference type="EMBL" id="BAS73312.1"/>
    </source>
</evidence>
<dbReference type="PaxDb" id="39947-A0A0P0V5K8"/>
<gene>
    <name evidence="2" type="ordered locus">Os01g0633050</name>
    <name evidence="2" type="ORF">OSNPB_010633050</name>
</gene>
<keyword evidence="3" id="KW-1185">Reference proteome</keyword>
<organism evidence="2 3">
    <name type="scientific">Oryza sativa subsp. japonica</name>
    <name type="common">Rice</name>
    <dbReference type="NCBI Taxonomy" id="39947"/>
    <lineage>
        <taxon>Eukaryota</taxon>
        <taxon>Viridiplantae</taxon>
        <taxon>Streptophyta</taxon>
        <taxon>Embryophyta</taxon>
        <taxon>Tracheophyta</taxon>
        <taxon>Spermatophyta</taxon>
        <taxon>Magnoliopsida</taxon>
        <taxon>Liliopsida</taxon>
        <taxon>Poales</taxon>
        <taxon>Poaceae</taxon>
        <taxon>BOP clade</taxon>
        <taxon>Oryzoideae</taxon>
        <taxon>Oryzeae</taxon>
        <taxon>Oryzinae</taxon>
        <taxon>Oryza</taxon>
        <taxon>Oryza sativa</taxon>
    </lineage>
</organism>
<reference evidence="2 3" key="2">
    <citation type="journal article" date="2013" name="Plant Cell Physiol.">
        <title>Rice Annotation Project Database (RAP-DB): an integrative and interactive database for rice genomics.</title>
        <authorList>
            <person name="Sakai H."/>
            <person name="Lee S.S."/>
            <person name="Tanaka T."/>
            <person name="Numa H."/>
            <person name="Kim J."/>
            <person name="Kawahara Y."/>
            <person name="Wakimoto H."/>
            <person name="Yang C.C."/>
            <person name="Iwamoto M."/>
            <person name="Abe T."/>
            <person name="Yamada Y."/>
            <person name="Muto A."/>
            <person name="Inokuchi H."/>
            <person name="Ikemura T."/>
            <person name="Matsumoto T."/>
            <person name="Sasaki T."/>
            <person name="Itoh T."/>
        </authorList>
    </citation>
    <scope>NUCLEOTIDE SEQUENCE [LARGE SCALE GENOMIC DNA]</scope>
    <source>
        <strain evidence="3">cv. Nipponbare</strain>
    </source>
</reference>
<evidence type="ECO:0000256" key="1">
    <source>
        <dbReference type="SAM" id="MobiDB-lite"/>
    </source>
</evidence>
<sequence>MAAGSAHSVESSHATVGKKRWCGSPSPTLPPWLHHSVVGHSLWGHYQQGRQWGRRRGGGSPSQYNCRFIGRGTWGSTGKEDDGSRRRSPPVRGLGLALPSIFHRRRGVCDRHSPPTHGLGSALPSTFHQRCRVHDRHSPPAPPPFIGY</sequence>
<dbReference type="EMBL" id="AP014957">
    <property type="protein sequence ID" value="BAS73312.1"/>
    <property type="molecule type" value="Genomic_DNA"/>
</dbReference>
<proteinExistence type="predicted"/>
<accession>A0A0P0V5K8</accession>
<dbReference type="Proteomes" id="UP000059680">
    <property type="component" value="Chromosome 1"/>
</dbReference>
<dbReference type="AlphaFoldDB" id="A0A0P0V5K8"/>